<dbReference type="PROSITE" id="PS51379">
    <property type="entry name" value="4FE4S_FER_2"/>
    <property type="match status" value="3"/>
</dbReference>
<gene>
    <name evidence="2" type="ORF">AAG747_03340</name>
</gene>
<dbReference type="SUPFAM" id="SSF53706">
    <property type="entry name" value="Formate dehydrogenase/DMSO reductase, domains 1-3"/>
    <property type="match status" value="1"/>
</dbReference>
<dbReference type="NCBIfam" id="TIGR04519">
    <property type="entry name" value="MoCo_extend_TAT"/>
    <property type="match status" value="1"/>
</dbReference>
<dbReference type="InterPro" id="IPR030948">
    <property type="entry name" value="TAT_var_transloc_signal_dom"/>
</dbReference>
<dbReference type="PROSITE" id="PS51318">
    <property type="entry name" value="TAT"/>
    <property type="match status" value="1"/>
</dbReference>
<dbReference type="Gene3D" id="3.40.50.740">
    <property type="match status" value="1"/>
</dbReference>
<dbReference type="AlphaFoldDB" id="A0AAW9RZC7"/>
<dbReference type="Gene3D" id="3.30.70.20">
    <property type="match status" value="2"/>
</dbReference>
<feature type="domain" description="4Fe-4S ferredoxin-type" evidence="1">
    <location>
        <begin position="817"/>
        <end position="847"/>
    </location>
</feature>
<comment type="caution">
    <text evidence="2">The sequence shown here is derived from an EMBL/GenBank/DDBJ whole genome shotgun (WGS) entry which is preliminary data.</text>
</comment>
<keyword evidence="3" id="KW-1185">Reference proteome</keyword>
<proteinExistence type="predicted"/>
<dbReference type="Proteomes" id="UP001403385">
    <property type="component" value="Unassembled WGS sequence"/>
</dbReference>
<evidence type="ECO:0000313" key="3">
    <source>
        <dbReference type="Proteomes" id="UP001403385"/>
    </source>
</evidence>
<accession>A0AAW9RZC7</accession>
<name>A0AAW9RZC7_9BACT</name>
<evidence type="ECO:0000313" key="2">
    <source>
        <dbReference type="EMBL" id="MEN7546923.1"/>
    </source>
</evidence>
<dbReference type="PANTHER" id="PTHR42783:SF3">
    <property type="entry name" value="GLUTAMATE SYNTHASE [NADPH] SMALL CHAIN-RELATED"/>
    <property type="match status" value="1"/>
</dbReference>
<feature type="domain" description="4Fe-4S ferredoxin-type" evidence="1">
    <location>
        <begin position="916"/>
        <end position="945"/>
    </location>
</feature>
<reference evidence="2 3" key="1">
    <citation type="submission" date="2024-04" db="EMBL/GenBank/DDBJ databases">
        <title>Novel genus in family Flammeovirgaceae.</title>
        <authorList>
            <person name="Nguyen T.H."/>
            <person name="Vuong T.Q."/>
            <person name="Le H."/>
            <person name="Kim S.-G."/>
        </authorList>
    </citation>
    <scope>NUCLEOTIDE SEQUENCE [LARGE SCALE GENOMIC DNA]</scope>
    <source>
        <strain evidence="2 3">JCM 23209</strain>
    </source>
</reference>
<dbReference type="Gene3D" id="3.40.228.10">
    <property type="entry name" value="Dimethylsulfoxide Reductase, domain 2"/>
    <property type="match status" value="1"/>
</dbReference>
<dbReference type="CDD" id="cd10551">
    <property type="entry name" value="PsrB"/>
    <property type="match status" value="1"/>
</dbReference>
<sequence>MEKQNKKVYWKGVEQLTNDPHFVKNEENEFPQHLPIQDAYGDNSGEGTNRRDFLKLMGFSVAAVSMAACEAPVKKAIPYLNKPEEVDPGVPNYYASTYMEGGDYCAVLVKTREGRPIKVEGNNFSSVSYGGTNARVQASVLGLYDIEKTKNPSKQGQKTDWATADKEIKSALEKAAGAGSAIYIVSNTLLSPSTKKVIRDFQEKYPSAKLVMYDQESQYAIAKSHSLQYGKAVVPSYDFAKADVVVSFDADFLGNWVSDIEFSKQYADNRKVNKNKRDMNKHFQFETRMSLTGANADYRTALKPSQLGLAVAKLHNIIAKKTGGVTVNVPNVEAANIDIAANELLKAQGKSLVVSGINDVSVQALVNNINEMLGNYNATVDVNAPSYQKQGDDLAMKQFVNDLGKGRVGAVIFYNTNPVYDHPLGSSIKENISKAKISIATNDRLNETASLCTYNCPDSHFLESWNDAEPKHGKFSLGQPTISTIFDTRQVQDSLITWMGGESSFHDYLKNFWKESIFTLQSEEAEFEKFWIKALHDGIFEPTLPEGYQSVHQSAVVQIEGEVESTGFAYDIASVAGDIKKNYSAEGKGTELVLYASPVMGVGTQANNPILQETPEPISKVCWGNFVSVPQKMATELGFTKFETKTSVAKLTVNGNEITLPVIVQPGQANGTVSINFGYGKNEKHAGKVAAQAAGVNAFQFASLSGDVVSYSVADVKIEATGDMEEIAQTQTHNTFMGRETIIQETTLAEYKKNPAAGSYKPKISTYQEKEDPSDISLWDIDNQGYKRGEAPERAEGIWMDRLGLKADTHHYNNHHWGMMIDLNACNGCSACIVACNVENNVPVVGKEEVVKRREMHWLRIDRYYSSPKGASSYEELEQVAENPEVVFQPMMCQHCNNAPCETVCPVAATTHSSEGLNQMTYNRCVGTKYCANNCPYKVRRFNWFKYHTNDEFDYYMNNDLGKMVLNPDVTVRSRGVMEKCSMCVQRIQTGKLKAKREGRLVNDGDVSTACASACPSNAITFGDLNDQKSGIRTAMESELEERAYNVLQELAVNPNIWYLTKVRNNEESVS</sequence>
<organism evidence="2 3">
    <name type="scientific">Rapidithrix thailandica</name>
    <dbReference type="NCBI Taxonomy" id="413964"/>
    <lineage>
        <taxon>Bacteria</taxon>
        <taxon>Pseudomonadati</taxon>
        <taxon>Bacteroidota</taxon>
        <taxon>Cytophagia</taxon>
        <taxon>Cytophagales</taxon>
        <taxon>Flammeovirgaceae</taxon>
        <taxon>Rapidithrix</taxon>
    </lineage>
</organism>
<dbReference type="Gene3D" id="3.30.2070.10">
    <property type="entry name" value="Formate dehydrogenase/DMSO reductase"/>
    <property type="match status" value="1"/>
</dbReference>
<dbReference type="RefSeq" id="WP_346819700.1">
    <property type="nucleotide sequence ID" value="NZ_JBDKWZ010000001.1"/>
</dbReference>
<dbReference type="Pfam" id="PF13247">
    <property type="entry name" value="Fer4_11"/>
    <property type="match status" value="1"/>
</dbReference>
<dbReference type="InterPro" id="IPR006311">
    <property type="entry name" value="TAT_signal"/>
</dbReference>
<evidence type="ECO:0000259" key="1">
    <source>
        <dbReference type="PROSITE" id="PS51379"/>
    </source>
</evidence>
<feature type="domain" description="4Fe-4S ferredoxin-type" evidence="1">
    <location>
        <begin position="884"/>
        <end position="915"/>
    </location>
</feature>
<dbReference type="InterPro" id="IPR017896">
    <property type="entry name" value="4Fe4S_Fe-S-bd"/>
</dbReference>
<dbReference type="SUPFAM" id="SSF54862">
    <property type="entry name" value="4Fe-4S ferredoxins"/>
    <property type="match status" value="1"/>
</dbReference>
<protein>
    <submittedName>
        <fullName evidence="2">TAT-variant-translocated molybdopterin oxidoreductase</fullName>
    </submittedName>
</protein>
<dbReference type="PANTHER" id="PTHR42783">
    <property type="entry name" value="GLUTAMATE SYNTHASE [NADPH] SMALL CHAIN"/>
    <property type="match status" value="1"/>
</dbReference>
<dbReference type="EMBL" id="JBDKWZ010000001">
    <property type="protein sequence ID" value="MEN7546923.1"/>
    <property type="molecule type" value="Genomic_DNA"/>
</dbReference>